<dbReference type="PANTHER" id="PTHR34415">
    <property type="entry name" value="INTEGRASE CATALYTIC DOMAIN-CONTAINING PROTEIN"/>
    <property type="match status" value="1"/>
</dbReference>
<dbReference type="VEuPathDB" id="FungiDB:RhiirFUN_023235"/>
<dbReference type="VEuPathDB" id="FungiDB:RhiirFUN_023234"/>
<dbReference type="AlphaFoldDB" id="A0A2P4P491"/>
<keyword evidence="3" id="KW-1185">Reference proteome</keyword>
<evidence type="ECO:0000313" key="2">
    <source>
        <dbReference type="EMBL" id="POG60184.1"/>
    </source>
</evidence>
<sequence length="510" mass="60177">MTLRPFYNLVQLGLDEYEDNELVLNIVHDLTQFFEQQNCTCRHSKKQKDLRTCYEKHFGTLQNHLHTEGLSERIHENIGRIPMTDNRVFLNSEITFPLKQFLIQYSCIHGLPSPLRHRNDSNIFIYLPTDRTYTSVYKEYKDYYYTEHDESNQIISYYTFRRLWIEMMPYLKFQAPASDLCEICEGFKAKIKVAKSDADEHEKVQIQYENHQKLAKLERQHYNDNIEKSKNDLTIAHVCYDWAQNVFIPYSPQQVSSIYFKSAFSVHLFGVCKTEGGQNHQLNFVIGENELPKGTSKGANTTINMVYNSLQKFAQNGKKHLQITCDNCTGQNKNNLSLWFWSWLVMLNWYEDITVNFMIPSHTKFICDSFFGHIKKVYWKHKVNTINDVKNIINNSSNGNEAILYDNGINWNWYDFSAFFKNHFVPLPNITQFHHFRFSSEDIGKVYVSKESGGVESCYKLLKSDNFNKNSKPDLITTVSLTEERQNYLYSKIRQYVDEPYKDEYCAKPK</sequence>
<accession>A0A2P4P491</accession>
<gene>
    <name evidence="2" type="ORF">GLOIN_2v1884495</name>
</gene>
<name>A0A2P4P491_RHIID</name>
<dbReference type="Proteomes" id="UP000018888">
    <property type="component" value="Unassembled WGS sequence"/>
</dbReference>
<evidence type="ECO:0000259" key="1">
    <source>
        <dbReference type="Pfam" id="PF25273"/>
    </source>
</evidence>
<dbReference type="InterPro" id="IPR057191">
    <property type="entry name" value="DUF7869"/>
</dbReference>
<protein>
    <recommendedName>
        <fullName evidence="1">DUF7869 domain-containing protein</fullName>
    </recommendedName>
</protein>
<reference evidence="2 3" key="1">
    <citation type="journal article" date="2013" name="Proc. Natl. Acad. Sci. U.S.A.">
        <title>Genome of an arbuscular mycorrhizal fungus provides insight into the oldest plant symbiosis.</title>
        <authorList>
            <person name="Tisserant E."/>
            <person name="Malbreil M."/>
            <person name="Kuo A."/>
            <person name="Kohler A."/>
            <person name="Symeonidi A."/>
            <person name="Balestrini R."/>
            <person name="Charron P."/>
            <person name="Duensing N."/>
            <person name="Frei Dit Frey N."/>
            <person name="Gianinazzi-Pearson V."/>
            <person name="Gilbert L.B."/>
            <person name="Handa Y."/>
            <person name="Herr J.R."/>
            <person name="Hijri M."/>
            <person name="Koul R."/>
            <person name="Kawaguchi M."/>
            <person name="Krajinski F."/>
            <person name="Lammers P.J."/>
            <person name="Masclaux F.G."/>
            <person name="Murat C."/>
            <person name="Morin E."/>
            <person name="Ndikumana S."/>
            <person name="Pagni M."/>
            <person name="Petitpierre D."/>
            <person name="Requena N."/>
            <person name="Rosikiewicz P."/>
            <person name="Riley R."/>
            <person name="Saito K."/>
            <person name="San Clemente H."/>
            <person name="Shapiro H."/>
            <person name="van Tuinen D."/>
            <person name="Becard G."/>
            <person name="Bonfante P."/>
            <person name="Paszkowski U."/>
            <person name="Shachar-Hill Y.Y."/>
            <person name="Tuskan G.A."/>
            <person name="Young P.W."/>
            <person name="Sanders I.R."/>
            <person name="Henrissat B."/>
            <person name="Rensing S.A."/>
            <person name="Grigoriev I.V."/>
            <person name="Corradi N."/>
            <person name="Roux C."/>
            <person name="Martin F."/>
        </authorList>
    </citation>
    <scope>NUCLEOTIDE SEQUENCE [LARGE SCALE GENOMIC DNA]</scope>
    <source>
        <strain evidence="2 3">DAOM 197198</strain>
    </source>
</reference>
<dbReference type="EMBL" id="AUPC02000405">
    <property type="protein sequence ID" value="POG60184.1"/>
    <property type="molecule type" value="Genomic_DNA"/>
</dbReference>
<proteinExistence type="predicted"/>
<dbReference type="PANTHER" id="PTHR34415:SF1">
    <property type="entry name" value="INTEGRASE CATALYTIC DOMAIN-CONTAINING PROTEIN"/>
    <property type="match status" value="1"/>
</dbReference>
<dbReference type="Pfam" id="PF25273">
    <property type="entry name" value="DUF7869"/>
    <property type="match status" value="1"/>
</dbReference>
<comment type="caution">
    <text evidence="2">The sequence shown here is derived from an EMBL/GenBank/DDBJ whole genome shotgun (WGS) entry which is preliminary data.</text>
</comment>
<evidence type="ECO:0000313" key="3">
    <source>
        <dbReference type="Proteomes" id="UP000018888"/>
    </source>
</evidence>
<feature type="domain" description="DUF7869" evidence="1">
    <location>
        <begin position="295"/>
        <end position="448"/>
    </location>
</feature>
<organism evidence="2 3">
    <name type="scientific">Rhizophagus irregularis (strain DAOM 181602 / DAOM 197198 / MUCL 43194)</name>
    <name type="common">Arbuscular mycorrhizal fungus</name>
    <name type="synonym">Glomus intraradices</name>
    <dbReference type="NCBI Taxonomy" id="747089"/>
    <lineage>
        <taxon>Eukaryota</taxon>
        <taxon>Fungi</taxon>
        <taxon>Fungi incertae sedis</taxon>
        <taxon>Mucoromycota</taxon>
        <taxon>Glomeromycotina</taxon>
        <taxon>Glomeromycetes</taxon>
        <taxon>Glomerales</taxon>
        <taxon>Glomeraceae</taxon>
        <taxon>Rhizophagus</taxon>
    </lineage>
</organism>
<reference evidence="2 3" key="2">
    <citation type="journal article" date="2018" name="New Phytol.">
        <title>High intraspecific genome diversity in the model arbuscular mycorrhizal symbiont Rhizophagus irregularis.</title>
        <authorList>
            <person name="Chen E.C.H."/>
            <person name="Morin E."/>
            <person name="Beaudet D."/>
            <person name="Noel J."/>
            <person name="Yildirir G."/>
            <person name="Ndikumana S."/>
            <person name="Charron P."/>
            <person name="St-Onge C."/>
            <person name="Giorgi J."/>
            <person name="Kruger M."/>
            <person name="Marton T."/>
            <person name="Ropars J."/>
            <person name="Grigoriev I.V."/>
            <person name="Hainaut M."/>
            <person name="Henrissat B."/>
            <person name="Roux C."/>
            <person name="Martin F."/>
            <person name="Corradi N."/>
        </authorList>
    </citation>
    <scope>NUCLEOTIDE SEQUENCE [LARGE SCALE GENOMIC DNA]</scope>
    <source>
        <strain evidence="2 3">DAOM 197198</strain>
    </source>
</reference>